<dbReference type="InterPro" id="IPR006084">
    <property type="entry name" value="XPG/Rad2"/>
</dbReference>
<proteinExistence type="predicted"/>
<dbReference type="Pfam" id="PF00867">
    <property type="entry name" value="XPG_I"/>
    <property type="match status" value="1"/>
</dbReference>
<evidence type="ECO:0000256" key="3">
    <source>
        <dbReference type="ARBA" id="ARBA00022842"/>
    </source>
</evidence>
<dbReference type="InterPro" id="IPR006086">
    <property type="entry name" value="XPG-I_dom"/>
</dbReference>
<organism evidence="6">
    <name type="scientific">viral metagenome</name>
    <dbReference type="NCBI Taxonomy" id="1070528"/>
    <lineage>
        <taxon>unclassified sequences</taxon>
        <taxon>metagenomes</taxon>
        <taxon>organismal metagenomes</taxon>
    </lineage>
</organism>
<sequence length="327" mass="39260">MGIKYLNKYLRENCTQKSIRKLSLRHLKGKKIVIDTSIYLYRFKEEHALFENMFLLMSVLKHYEIIPLFVFDGKPPQEKKKLLLERVAKKKEAQEKVNDLKESLTTDELTLHERKRIFKEIDDYERQSIRITNTDIEQVQKLMTLYNVQFVVAPEESDQLCAYLVNKDIAWACMSDDMDMFLYGCKRVLRHTSVLHHDVLLYDTTEIYNELKLSKTNMTELLLLMGTDYYDSQLTKIQSFEQVMTWNKLYEKTNRSQQHHLYDWFVGQGFISEHDKTVALQTYNLINTQYESVKMWWKNQNTWTFQEGEENFIELKMFLSEYDGFVF</sequence>
<dbReference type="GO" id="GO:0046872">
    <property type="term" value="F:metal ion binding"/>
    <property type="evidence" value="ECO:0007669"/>
    <property type="project" value="UniProtKB-KW"/>
</dbReference>
<dbReference type="PANTHER" id="PTHR11081:SF9">
    <property type="entry name" value="FLAP ENDONUCLEASE 1"/>
    <property type="match status" value="1"/>
</dbReference>
<dbReference type="SMART" id="SM00485">
    <property type="entry name" value="XPGN"/>
    <property type="match status" value="1"/>
</dbReference>
<dbReference type="AlphaFoldDB" id="A0A6C0HI62"/>
<keyword evidence="2" id="KW-0540">Nuclease</keyword>
<evidence type="ECO:0000259" key="5">
    <source>
        <dbReference type="SMART" id="SM00485"/>
    </source>
</evidence>
<dbReference type="InterPro" id="IPR029060">
    <property type="entry name" value="PIN-like_dom_sf"/>
</dbReference>
<name>A0A6C0HI62_9ZZZZ</name>
<dbReference type="Gene3D" id="3.40.50.1010">
    <property type="entry name" value="5'-nuclease"/>
    <property type="match status" value="1"/>
</dbReference>
<keyword evidence="2" id="KW-0255">Endonuclease</keyword>
<feature type="domain" description="XPG N-terminal" evidence="5">
    <location>
        <begin position="1"/>
        <end position="93"/>
    </location>
</feature>
<evidence type="ECO:0000256" key="2">
    <source>
        <dbReference type="ARBA" id="ARBA00022759"/>
    </source>
</evidence>
<keyword evidence="2" id="KW-0378">Hydrolase</keyword>
<protein>
    <recommendedName>
        <fullName evidence="7">XPG N-terminal domain-containing protein</fullName>
    </recommendedName>
</protein>
<evidence type="ECO:0008006" key="7">
    <source>
        <dbReference type="Google" id="ProtNLM"/>
    </source>
</evidence>
<keyword evidence="1" id="KW-0479">Metal-binding</keyword>
<evidence type="ECO:0000313" key="6">
    <source>
        <dbReference type="EMBL" id="QHT80272.1"/>
    </source>
</evidence>
<evidence type="ECO:0000259" key="4">
    <source>
        <dbReference type="SMART" id="SM00484"/>
    </source>
</evidence>
<dbReference type="PRINTS" id="PR00853">
    <property type="entry name" value="XPGRADSUPER"/>
</dbReference>
<dbReference type="SMART" id="SM00484">
    <property type="entry name" value="XPGI"/>
    <property type="match status" value="1"/>
</dbReference>
<evidence type="ECO:0000256" key="1">
    <source>
        <dbReference type="ARBA" id="ARBA00022723"/>
    </source>
</evidence>
<keyword evidence="3" id="KW-0460">Magnesium</keyword>
<dbReference type="PANTHER" id="PTHR11081">
    <property type="entry name" value="FLAP ENDONUCLEASE FAMILY MEMBER"/>
    <property type="match status" value="1"/>
</dbReference>
<accession>A0A6C0HI62</accession>
<dbReference type="GO" id="GO:0017108">
    <property type="term" value="F:5'-flap endonuclease activity"/>
    <property type="evidence" value="ECO:0007669"/>
    <property type="project" value="TreeGrafter"/>
</dbReference>
<dbReference type="Pfam" id="PF00752">
    <property type="entry name" value="XPG_N"/>
    <property type="match status" value="1"/>
</dbReference>
<feature type="domain" description="XPG-I" evidence="4">
    <location>
        <begin position="144"/>
        <end position="213"/>
    </location>
</feature>
<dbReference type="SUPFAM" id="SSF88723">
    <property type="entry name" value="PIN domain-like"/>
    <property type="match status" value="1"/>
</dbReference>
<reference evidence="6" key="1">
    <citation type="journal article" date="2020" name="Nature">
        <title>Giant virus diversity and host interactions through global metagenomics.</title>
        <authorList>
            <person name="Schulz F."/>
            <person name="Roux S."/>
            <person name="Paez-Espino D."/>
            <person name="Jungbluth S."/>
            <person name="Walsh D.A."/>
            <person name="Denef V.J."/>
            <person name="McMahon K.D."/>
            <person name="Konstantinidis K.T."/>
            <person name="Eloe-Fadrosh E.A."/>
            <person name="Kyrpides N.C."/>
            <person name="Woyke T."/>
        </authorList>
    </citation>
    <scope>NUCLEOTIDE SEQUENCE</scope>
    <source>
        <strain evidence="6">GVMAG-M-3300023184-120</strain>
    </source>
</reference>
<dbReference type="EMBL" id="MN739966">
    <property type="protein sequence ID" value="QHT80272.1"/>
    <property type="molecule type" value="Genomic_DNA"/>
</dbReference>
<dbReference type="InterPro" id="IPR006085">
    <property type="entry name" value="XPG_DNA_repair_N"/>
</dbReference>